<dbReference type="PANTHER" id="PTHR30204">
    <property type="entry name" value="REDOX-CYCLING DRUG-SENSING TRANSCRIPTIONAL ACTIVATOR SOXR"/>
    <property type="match status" value="1"/>
</dbReference>
<keyword evidence="4" id="KW-1185">Reference proteome</keyword>
<dbReference type="GO" id="GO:0003700">
    <property type="term" value="F:DNA-binding transcription factor activity"/>
    <property type="evidence" value="ECO:0007669"/>
    <property type="project" value="InterPro"/>
</dbReference>
<dbReference type="SMART" id="SM00422">
    <property type="entry name" value="HTH_MERR"/>
    <property type="match status" value="1"/>
</dbReference>
<dbReference type="GO" id="GO:0008757">
    <property type="term" value="F:S-adenosylmethionine-dependent methyltransferase activity"/>
    <property type="evidence" value="ECO:0007669"/>
    <property type="project" value="InterPro"/>
</dbReference>
<dbReference type="InterPro" id="IPR029063">
    <property type="entry name" value="SAM-dependent_MTases_sf"/>
</dbReference>
<dbReference type="AlphaFoldDB" id="A0A7R7EMF9"/>
<evidence type="ECO:0000313" key="4">
    <source>
        <dbReference type="Proteomes" id="UP000595897"/>
    </source>
</evidence>
<dbReference type="RefSeq" id="WP_271712413.1">
    <property type="nucleotide sequence ID" value="NZ_AP024169.1"/>
</dbReference>
<protein>
    <recommendedName>
        <fullName evidence="2">HTH merR-type domain-containing protein</fullName>
    </recommendedName>
</protein>
<dbReference type="SUPFAM" id="SSF46955">
    <property type="entry name" value="Putative DNA-binding domain"/>
    <property type="match status" value="1"/>
</dbReference>
<dbReference type="PRINTS" id="PR00040">
    <property type="entry name" value="HTHMERR"/>
</dbReference>
<dbReference type="CDD" id="cd01106">
    <property type="entry name" value="HTH_TipAL-Mta"/>
    <property type="match status" value="1"/>
</dbReference>
<dbReference type="InterPro" id="IPR009061">
    <property type="entry name" value="DNA-bd_dom_put_sf"/>
</dbReference>
<dbReference type="Proteomes" id="UP000595897">
    <property type="component" value="Chromosome"/>
</dbReference>
<dbReference type="PROSITE" id="PS50937">
    <property type="entry name" value="HTH_MERR_2"/>
    <property type="match status" value="1"/>
</dbReference>
<sequence length="397" mass="46768">MKTNSYYSTGEFAKRAKVSIRTIRYYDKEGILKPTYINEVGYRFYTDADFAKLQKIQTLKYLGFSLEEIIDLTINDNDYNYITKSFEMQLDLVRQKIEHLQLVEQSIIETSKYVQDKENIDWEHMIHLIQVMNMEKSIIEQYKSASNLKIRIKLHSQYSTNKIGWYPWIFSKLELKPHQKVLEIGCGDGEMWRVNENLIPKDVDIKLTDISEGMVNAARESLDHINSNISFQAMDCHEMPFEDGEFDIIIANHVLFYLKDLDKALSEIKRVMKPNGIFICSTYGRNHMKEVTEFTKEFDPRINLSEVDLYEIFGLENGDTKLNKYFTQVTTTKYEDSLILDEEQLLIDYVLSCHGNQKEYIVQCYQDFKEFLHEKIMKKGYLKITKDAGVFICKITK</sequence>
<dbReference type="Pfam" id="PF13411">
    <property type="entry name" value="MerR_1"/>
    <property type="match status" value="1"/>
</dbReference>
<dbReference type="Gene3D" id="1.10.1660.10">
    <property type="match status" value="1"/>
</dbReference>
<dbReference type="SUPFAM" id="SSF53335">
    <property type="entry name" value="S-adenosyl-L-methionine-dependent methyltransferases"/>
    <property type="match status" value="1"/>
</dbReference>
<dbReference type="GO" id="GO:0003677">
    <property type="term" value="F:DNA binding"/>
    <property type="evidence" value="ECO:0007669"/>
    <property type="project" value="UniProtKB-KW"/>
</dbReference>
<organism evidence="3 4">
    <name type="scientific">Anaeromicropila herbilytica</name>
    <dbReference type="NCBI Taxonomy" id="2785025"/>
    <lineage>
        <taxon>Bacteria</taxon>
        <taxon>Bacillati</taxon>
        <taxon>Bacillota</taxon>
        <taxon>Clostridia</taxon>
        <taxon>Lachnospirales</taxon>
        <taxon>Lachnospiraceae</taxon>
        <taxon>Anaeromicropila</taxon>
    </lineage>
</organism>
<evidence type="ECO:0000313" key="3">
    <source>
        <dbReference type="EMBL" id="BCN31280.1"/>
    </source>
</evidence>
<dbReference type="InterPro" id="IPR047057">
    <property type="entry name" value="MerR_fam"/>
</dbReference>
<evidence type="ECO:0000256" key="1">
    <source>
        <dbReference type="ARBA" id="ARBA00023125"/>
    </source>
</evidence>
<dbReference type="Pfam" id="PF08241">
    <property type="entry name" value="Methyltransf_11"/>
    <property type="match status" value="1"/>
</dbReference>
<dbReference type="EMBL" id="AP024169">
    <property type="protein sequence ID" value="BCN31280.1"/>
    <property type="molecule type" value="Genomic_DNA"/>
</dbReference>
<dbReference type="Gene3D" id="3.40.50.150">
    <property type="entry name" value="Vaccinia Virus protein VP39"/>
    <property type="match status" value="1"/>
</dbReference>
<reference evidence="3 4" key="1">
    <citation type="submission" date="2020-11" db="EMBL/GenBank/DDBJ databases">
        <title>Draft genome sequencing of a Lachnospiraceae strain isolated from anoxic soil subjected to BSD treatment.</title>
        <authorList>
            <person name="Uek A."/>
            <person name="Tonouchi A."/>
        </authorList>
    </citation>
    <scope>NUCLEOTIDE SEQUENCE [LARGE SCALE GENOMIC DNA]</scope>
    <source>
        <strain evidence="3 4">TB5</strain>
    </source>
</reference>
<dbReference type="PANTHER" id="PTHR30204:SF96">
    <property type="entry name" value="CHROMOSOME-ANCHORING PROTEIN RACA"/>
    <property type="match status" value="1"/>
</dbReference>
<keyword evidence="1" id="KW-0238">DNA-binding</keyword>
<gene>
    <name evidence="3" type="ORF">bsdtb5_25750</name>
</gene>
<dbReference type="CDD" id="cd02440">
    <property type="entry name" value="AdoMet_MTases"/>
    <property type="match status" value="1"/>
</dbReference>
<name>A0A7R7EMF9_9FIRM</name>
<proteinExistence type="predicted"/>
<dbReference type="InterPro" id="IPR000551">
    <property type="entry name" value="MerR-type_HTH_dom"/>
</dbReference>
<evidence type="ECO:0000259" key="2">
    <source>
        <dbReference type="PROSITE" id="PS50937"/>
    </source>
</evidence>
<dbReference type="InterPro" id="IPR013216">
    <property type="entry name" value="Methyltransf_11"/>
</dbReference>
<dbReference type="KEGG" id="ahb:bsdtb5_25750"/>
<accession>A0A7R7EMF9</accession>
<feature type="domain" description="HTH merR-type" evidence="2">
    <location>
        <begin position="6"/>
        <end position="75"/>
    </location>
</feature>